<sequence>MLATKCLDGKSSRSRGNSCRKCSFADERQQQTDRCGESLSEIALDVSRWRDLGSVPLWRPRLPAPSQQREAPATGNGPTDHQCSQVSDPFTDNSEPRLLLH</sequence>
<protein>
    <submittedName>
        <fullName evidence="2">Uncharacterized protein</fullName>
    </submittedName>
</protein>
<feature type="region of interest" description="Disordered" evidence="1">
    <location>
        <begin position="1"/>
        <end position="23"/>
    </location>
</feature>
<reference evidence="2" key="1">
    <citation type="submission" date="2021-10" db="EMBL/GenBank/DDBJ databases">
        <title>Melipona bicolor Genome sequencing and assembly.</title>
        <authorList>
            <person name="Araujo N.S."/>
            <person name="Arias M.C."/>
        </authorList>
    </citation>
    <scope>NUCLEOTIDE SEQUENCE</scope>
    <source>
        <strain evidence="2">USP_2M_L1-L4_2017</strain>
        <tissue evidence="2">Whole body</tissue>
    </source>
</reference>
<evidence type="ECO:0000256" key="1">
    <source>
        <dbReference type="SAM" id="MobiDB-lite"/>
    </source>
</evidence>
<proteinExistence type="predicted"/>
<evidence type="ECO:0000313" key="2">
    <source>
        <dbReference type="EMBL" id="KAK1133843.1"/>
    </source>
</evidence>
<evidence type="ECO:0000313" key="3">
    <source>
        <dbReference type="Proteomes" id="UP001177670"/>
    </source>
</evidence>
<gene>
    <name evidence="2" type="ORF">K0M31_011629</name>
</gene>
<feature type="compositionally biased region" description="Polar residues" evidence="1">
    <location>
        <begin position="76"/>
        <end position="93"/>
    </location>
</feature>
<dbReference type="EMBL" id="JAHYIQ010000003">
    <property type="protein sequence ID" value="KAK1133843.1"/>
    <property type="molecule type" value="Genomic_DNA"/>
</dbReference>
<organism evidence="2 3">
    <name type="scientific">Melipona bicolor</name>
    <dbReference type="NCBI Taxonomy" id="60889"/>
    <lineage>
        <taxon>Eukaryota</taxon>
        <taxon>Metazoa</taxon>
        <taxon>Ecdysozoa</taxon>
        <taxon>Arthropoda</taxon>
        <taxon>Hexapoda</taxon>
        <taxon>Insecta</taxon>
        <taxon>Pterygota</taxon>
        <taxon>Neoptera</taxon>
        <taxon>Endopterygota</taxon>
        <taxon>Hymenoptera</taxon>
        <taxon>Apocrita</taxon>
        <taxon>Aculeata</taxon>
        <taxon>Apoidea</taxon>
        <taxon>Anthophila</taxon>
        <taxon>Apidae</taxon>
        <taxon>Melipona</taxon>
    </lineage>
</organism>
<dbReference type="Proteomes" id="UP001177670">
    <property type="component" value="Unassembled WGS sequence"/>
</dbReference>
<comment type="caution">
    <text evidence="2">The sequence shown here is derived from an EMBL/GenBank/DDBJ whole genome shotgun (WGS) entry which is preliminary data.</text>
</comment>
<accession>A0AA40G9X2</accession>
<name>A0AA40G9X2_9HYME</name>
<dbReference type="AlphaFoldDB" id="A0AA40G9X2"/>
<keyword evidence="3" id="KW-1185">Reference proteome</keyword>
<feature type="region of interest" description="Disordered" evidence="1">
    <location>
        <begin position="56"/>
        <end position="101"/>
    </location>
</feature>